<reference evidence="8" key="1">
    <citation type="submission" date="2018-05" db="EMBL/GenBank/DDBJ databases">
        <title>Genome sequencing of Phenylobacterium sp. HYN0004.</title>
        <authorList>
            <person name="Yi H."/>
            <person name="Baek C."/>
        </authorList>
    </citation>
    <scope>NUCLEOTIDE SEQUENCE [LARGE SCALE GENOMIC DNA]</scope>
    <source>
        <strain evidence="8">HYN0004</strain>
    </source>
</reference>
<dbReference type="SUPFAM" id="SSF55718">
    <property type="entry name" value="SCP-like"/>
    <property type="match status" value="1"/>
</dbReference>
<dbReference type="InterPro" id="IPR052195">
    <property type="entry name" value="Bact_Alkyl/Aryl-Sulfatase"/>
</dbReference>
<comment type="similarity">
    <text evidence="4">Belongs to the metallo-beta-lactamase superfamily. Type III sulfatase family.</text>
</comment>
<dbReference type="InterPro" id="IPR036866">
    <property type="entry name" value="RibonucZ/Hydroxyglut_hydro"/>
</dbReference>
<dbReference type="Gene3D" id="1.25.40.880">
    <property type="entry name" value="Alkyl sulfatase, dimerisation domain"/>
    <property type="match status" value="1"/>
</dbReference>
<evidence type="ECO:0000256" key="2">
    <source>
        <dbReference type="ARBA" id="ARBA00022801"/>
    </source>
</evidence>
<accession>A0A2Z3I0Y8</accession>
<dbReference type="Gene3D" id="3.60.15.30">
    <property type="entry name" value="Metallo-beta-lactamase domain"/>
    <property type="match status" value="1"/>
</dbReference>
<dbReference type="RefSeq" id="WP_110451175.1">
    <property type="nucleotide sequence ID" value="NZ_CP029479.1"/>
</dbReference>
<evidence type="ECO:0000256" key="5">
    <source>
        <dbReference type="SAM" id="MobiDB-lite"/>
    </source>
</evidence>
<dbReference type="Proteomes" id="UP000247763">
    <property type="component" value="Chromosome"/>
</dbReference>
<dbReference type="OrthoDB" id="9815874at2"/>
<dbReference type="GO" id="GO:0018741">
    <property type="term" value="F:linear primary-alkylsulfatase activity"/>
    <property type="evidence" value="ECO:0007669"/>
    <property type="project" value="InterPro"/>
</dbReference>
<keyword evidence="8" id="KW-1185">Reference proteome</keyword>
<proteinExistence type="inferred from homology"/>
<dbReference type="Pfam" id="PF14863">
    <property type="entry name" value="Alkyl_sulf_dimr"/>
    <property type="match status" value="1"/>
</dbReference>
<dbReference type="InterPro" id="IPR036527">
    <property type="entry name" value="SCP2_sterol-bd_dom_sf"/>
</dbReference>
<keyword evidence="1" id="KW-0479">Metal-binding</keyword>
<dbReference type="GO" id="GO:0018909">
    <property type="term" value="P:dodecyl sulfate metabolic process"/>
    <property type="evidence" value="ECO:0007669"/>
    <property type="project" value="InterPro"/>
</dbReference>
<dbReference type="SUPFAM" id="SSF56281">
    <property type="entry name" value="Metallo-hydrolase/oxidoreductase"/>
    <property type="match status" value="1"/>
</dbReference>
<evidence type="ECO:0000256" key="3">
    <source>
        <dbReference type="ARBA" id="ARBA00022833"/>
    </source>
</evidence>
<protein>
    <recommendedName>
        <fullName evidence="6">Metallo-beta-lactamase domain-containing protein</fullName>
    </recommendedName>
</protein>
<dbReference type="InterPro" id="IPR001279">
    <property type="entry name" value="Metallo-B-lactamas"/>
</dbReference>
<dbReference type="GO" id="GO:0046983">
    <property type="term" value="F:protein dimerization activity"/>
    <property type="evidence" value="ECO:0007669"/>
    <property type="project" value="InterPro"/>
</dbReference>
<dbReference type="GO" id="GO:0046872">
    <property type="term" value="F:metal ion binding"/>
    <property type="evidence" value="ECO:0007669"/>
    <property type="project" value="UniProtKB-KW"/>
</dbReference>
<gene>
    <name evidence="7" type="ORF">HYN04_13095</name>
</gene>
<dbReference type="Gene3D" id="3.30.1050.10">
    <property type="entry name" value="SCP2 sterol-binding domain"/>
    <property type="match status" value="1"/>
</dbReference>
<dbReference type="InterPro" id="IPR044097">
    <property type="entry name" value="Bds1/SdsA1_MBL-fold"/>
</dbReference>
<dbReference type="Pfam" id="PF14864">
    <property type="entry name" value="Alkyl_sulf_C"/>
    <property type="match status" value="1"/>
</dbReference>
<evidence type="ECO:0000256" key="1">
    <source>
        <dbReference type="ARBA" id="ARBA00022723"/>
    </source>
</evidence>
<keyword evidence="3" id="KW-0862">Zinc</keyword>
<dbReference type="InterPro" id="IPR029229">
    <property type="entry name" value="Alkyl_sulf_C"/>
</dbReference>
<dbReference type="InterPro" id="IPR029228">
    <property type="entry name" value="Alkyl_sulf_dimr"/>
</dbReference>
<evidence type="ECO:0000259" key="6">
    <source>
        <dbReference type="SMART" id="SM00849"/>
    </source>
</evidence>
<dbReference type="PANTHER" id="PTHR43223">
    <property type="entry name" value="ALKYL/ARYL-SULFATASE"/>
    <property type="match status" value="1"/>
</dbReference>
<dbReference type="AlphaFoldDB" id="A0A2Z3I0Y8"/>
<evidence type="ECO:0000313" key="7">
    <source>
        <dbReference type="EMBL" id="AWM78609.1"/>
    </source>
</evidence>
<dbReference type="InterPro" id="IPR038536">
    <property type="entry name" value="Alkyl/aryl-sulf_dimr_sf"/>
</dbReference>
<feature type="domain" description="Metallo-beta-lactamase" evidence="6">
    <location>
        <begin position="50"/>
        <end position="267"/>
    </location>
</feature>
<evidence type="ECO:0000256" key="4">
    <source>
        <dbReference type="ARBA" id="ARBA00033751"/>
    </source>
</evidence>
<dbReference type="EMBL" id="CP029479">
    <property type="protein sequence ID" value="AWM78609.1"/>
    <property type="molecule type" value="Genomic_DNA"/>
</dbReference>
<sequence>MRSFDADPAHVGTGPLGQKAHRRHIDHSGRLERRLYAPRPGVWCLVGNGLSNQTFIEGPEGLIAIDTGESEEEMRTALAEVRAHTSAPLAAVLYSHFHYIGGTTAALADAGRADLPILGHERIPLNLARTSGEIAPAYSRGLIHQFGLRLPPEGPDALVNEGLGLHFRNPEHAPFTPGHVPLTQTFRGGERLTLAGIVVEIHHAPSDADDSVTFWFPELSTCVQNLVWPTLFNIFPIRGEEYRDPQVLLAGIDHILSLGAEHLLGAHGPPITGAAGIAARVTRYRDSIQFLWDQTVRGLNRGKTADALAHEVRLPAACDDDYLTSEFYGVAEHHVRQIAAGLRGWFDGEPGKLFVLPPAERARRLVEGFGGAGEVRAQAHAAQDAGDLRWALELASWLVARPEAEAADRAQLAGVLRAIAQGTSAANIRNWCLTRALELEGALDLSRVAEHRLRPAQLAGRPPREALHLLRVMVDPARAEGIDLHLGFDFPDAGAAGLHVRNSVSVATDGAGATTRLAVRWADLARVLGGQARLSELEASGALAITGDAAGARRALAVFDPPGLGS</sequence>
<evidence type="ECO:0000313" key="8">
    <source>
        <dbReference type="Proteomes" id="UP000247763"/>
    </source>
</evidence>
<keyword evidence="2" id="KW-0378">Hydrolase</keyword>
<dbReference type="PANTHER" id="PTHR43223:SF2">
    <property type="entry name" value="METALLO-BETA-LACTAMASE DOMAIN-CONTAINING PROTEIN"/>
    <property type="match status" value="1"/>
</dbReference>
<dbReference type="SMART" id="SM00849">
    <property type="entry name" value="Lactamase_B"/>
    <property type="match status" value="1"/>
</dbReference>
<organism evidence="7 8">
    <name type="scientific">Phenylobacterium parvum</name>
    <dbReference type="NCBI Taxonomy" id="2201350"/>
    <lineage>
        <taxon>Bacteria</taxon>
        <taxon>Pseudomonadati</taxon>
        <taxon>Pseudomonadota</taxon>
        <taxon>Alphaproteobacteria</taxon>
        <taxon>Caulobacterales</taxon>
        <taxon>Caulobacteraceae</taxon>
        <taxon>Phenylobacterium</taxon>
    </lineage>
</organism>
<name>A0A2Z3I0Y8_9CAUL</name>
<dbReference type="CDD" id="cd07710">
    <property type="entry name" value="arylsulfatase_Sdsa1-like_MBL-fold"/>
    <property type="match status" value="1"/>
</dbReference>
<dbReference type="KEGG" id="phb:HYN04_13095"/>
<feature type="region of interest" description="Disordered" evidence="5">
    <location>
        <begin position="1"/>
        <end position="24"/>
    </location>
</feature>